<accession>A0A139R5A0</accession>
<dbReference type="SUPFAM" id="SSF53335">
    <property type="entry name" value="S-adenosyl-L-methionine-dependent methyltransferases"/>
    <property type="match status" value="1"/>
</dbReference>
<dbReference type="PRINTS" id="PR00507">
    <property type="entry name" value="N12N6MTFRASE"/>
</dbReference>
<dbReference type="InterPro" id="IPR051537">
    <property type="entry name" value="DNA_Adenine_Mtase"/>
</dbReference>
<feature type="coiled-coil region" evidence="9">
    <location>
        <begin position="1180"/>
        <end position="1218"/>
    </location>
</feature>
<evidence type="ECO:0000256" key="9">
    <source>
        <dbReference type="SAM" id="Coils"/>
    </source>
</evidence>
<evidence type="ECO:0000256" key="4">
    <source>
        <dbReference type="ARBA" id="ARBA00022679"/>
    </source>
</evidence>
<dbReference type="EC" id="2.1.1.72" evidence="2"/>
<dbReference type="InterPro" id="IPR044946">
    <property type="entry name" value="Restrct_endonuc_typeI_TRD_sf"/>
</dbReference>
<dbReference type="InterPro" id="IPR002052">
    <property type="entry name" value="DNA_methylase_N6_adenine_CS"/>
</dbReference>
<dbReference type="GO" id="GO:0032259">
    <property type="term" value="P:methylation"/>
    <property type="evidence" value="ECO:0007669"/>
    <property type="project" value="UniProtKB-KW"/>
</dbReference>
<evidence type="ECO:0000313" key="12">
    <source>
        <dbReference type="EMBL" id="KXU09917.1"/>
    </source>
</evidence>
<feature type="domain" description="Type I restriction modification DNA specificity" evidence="10">
    <location>
        <begin position="897"/>
        <end position="1026"/>
    </location>
</feature>
<feature type="domain" description="DNA methylase adenine-specific" evidence="11">
    <location>
        <begin position="401"/>
        <end position="689"/>
    </location>
</feature>
<evidence type="ECO:0000259" key="10">
    <source>
        <dbReference type="Pfam" id="PF01420"/>
    </source>
</evidence>
<comment type="catalytic activity">
    <reaction evidence="8">
        <text>a 2'-deoxyadenosine in DNA + S-adenosyl-L-methionine = an N(6)-methyl-2'-deoxyadenosine in DNA + S-adenosyl-L-homocysteine + H(+)</text>
        <dbReference type="Rhea" id="RHEA:15197"/>
        <dbReference type="Rhea" id="RHEA-COMP:12418"/>
        <dbReference type="Rhea" id="RHEA-COMP:12419"/>
        <dbReference type="ChEBI" id="CHEBI:15378"/>
        <dbReference type="ChEBI" id="CHEBI:57856"/>
        <dbReference type="ChEBI" id="CHEBI:59789"/>
        <dbReference type="ChEBI" id="CHEBI:90615"/>
        <dbReference type="ChEBI" id="CHEBI:90616"/>
        <dbReference type="EC" id="2.1.1.72"/>
    </reaction>
</comment>
<dbReference type="PATRIC" id="fig|315405.12.peg.515"/>
<dbReference type="GO" id="GO:0016787">
    <property type="term" value="F:hydrolase activity"/>
    <property type="evidence" value="ECO:0007669"/>
    <property type="project" value="UniProtKB-KW"/>
</dbReference>
<dbReference type="Gene3D" id="3.40.50.150">
    <property type="entry name" value="Vaccinia Virus protein VP39"/>
    <property type="match status" value="1"/>
</dbReference>
<keyword evidence="4 12" id="KW-0808">Transferase</keyword>
<dbReference type="GO" id="GO:0009007">
    <property type="term" value="F:site-specific DNA-methyltransferase (adenine-specific) activity"/>
    <property type="evidence" value="ECO:0007669"/>
    <property type="project" value="UniProtKB-EC"/>
</dbReference>
<keyword evidence="12" id="KW-0378">Hydrolase</keyword>
<dbReference type="PROSITE" id="PS00092">
    <property type="entry name" value="N6_MTASE"/>
    <property type="match status" value="1"/>
</dbReference>
<dbReference type="GO" id="GO:0008170">
    <property type="term" value="F:N-methyltransferase activity"/>
    <property type="evidence" value="ECO:0007669"/>
    <property type="project" value="InterPro"/>
</dbReference>
<dbReference type="Pfam" id="PF01420">
    <property type="entry name" value="Methylase_S"/>
    <property type="match status" value="2"/>
</dbReference>
<evidence type="ECO:0000256" key="2">
    <source>
        <dbReference type="ARBA" id="ARBA00011900"/>
    </source>
</evidence>
<keyword evidence="7" id="KW-0238">DNA-binding</keyword>
<dbReference type="SUPFAM" id="SSF116734">
    <property type="entry name" value="DNA methylase specificity domain"/>
    <property type="match status" value="2"/>
</dbReference>
<name>A0A139R5A0_9STRE</name>
<proteinExistence type="inferred from homology"/>
<comment type="caution">
    <text evidence="12">The sequence shown here is derived from an EMBL/GenBank/DDBJ whole genome shotgun (WGS) entry which is preliminary data.</text>
</comment>
<keyword evidence="3 12" id="KW-0489">Methyltransferase</keyword>
<dbReference type="InterPro" id="IPR003356">
    <property type="entry name" value="DNA_methylase_A-5"/>
</dbReference>
<gene>
    <name evidence="12" type="ORF">SGADD03_00398</name>
</gene>
<feature type="domain" description="Type I restriction modification DNA specificity" evidence="10">
    <location>
        <begin position="1065"/>
        <end position="1205"/>
    </location>
</feature>
<evidence type="ECO:0000256" key="8">
    <source>
        <dbReference type="ARBA" id="ARBA00047942"/>
    </source>
</evidence>
<evidence type="ECO:0000256" key="7">
    <source>
        <dbReference type="ARBA" id="ARBA00023125"/>
    </source>
</evidence>
<keyword evidence="6" id="KW-0680">Restriction system</keyword>
<reference evidence="12 13" key="1">
    <citation type="submission" date="2016-01" db="EMBL/GenBank/DDBJ databases">
        <title>Highly variable Streptococcus oralis are common among viridans streptococci isolated from primates.</title>
        <authorList>
            <person name="Denapaite D."/>
            <person name="Rieger M."/>
            <person name="Koendgen S."/>
            <person name="Brueckner R."/>
            <person name="Ochigava I."/>
            <person name="Kappeler P."/>
            <person name="Maetz-Rensing K."/>
            <person name="Leendertz F."/>
            <person name="Hakenbeck R."/>
        </authorList>
    </citation>
    <scope>NUCLEOTIDE SEQUENCE [LARGE SCALE GENOMIC DNA]</scope>
    <source>
        <strain evidence="12 13">DD03</strain>
    </source>
</reference>
<evidence type="ECO:0000313" key="13">
    <source>
        <dbReference type="Proteomes" id="UP000071927"/>
    </source>
</evidence>
<organism evidence="12 13">
    <name type="scientific">Streptococcus gallolyticus</name>
    <dbReference type="NCBI Taxonomy" id="315405"/>
    <lineage>
        <taxon>Bacteria</taxon>
        <taxon>Bacillati</taxon>
        <taxon>Bacillota</taxon>
        <taxon>Bacilli</taxon>
        <taxon>Lactobacillales</taxon>
        <taxon>Streptococcaceae</taxon>
        <taxon>Streptococcus</taxon>
    </lineage>
</organism>
<evidence type="ECO:0000256" key="6">
    <source>
        <dbReference type="ARBA" id="ARBA00022747"/>
    </source>
</evidence>
<dbReference type="PANTHER" id="PTHR42933">
    <property type="entry name" value="SLR6095 PROTEIN"/>
    <property type="match status" value="1"/>
</dbReference>
<dbReference type="Gene3D" id="3.90.220.20">
    <property type="entry name" value="DNA methylase specificity domains"/>
    <property type="match status" value="2"/>
</dbReference>
<dbReference type="AlphaFoldDB" id="A0A139R5A0"/>
<sequence>MITESNFKNLLLFLGFTQSGNLYEKKFPHFNASMRVDFSKKKLYYPDTIKGRERNNGFDAPENFVVFECVNRLLEKGYRPEHIELEKEWHLGHDVKSGRADICVTDAKGVMLFIVECKTWGREYDKALSDTKHDGAQLFSYWQQEQSCKWLVLYTSEFKGDTIEYKAPTIDCSDDANIVLLAKKDKSIKLYRDAHTAPEKHNTWKETYLGQIHDDLVFSDDSVAYKIGVKPLLKKDLRDFTPEDKIVNKFEEILRHNNVSDKENAFNRLIALFICKLVDESTKGEKDEVEFQYKQGTDTYETLQDRLQRLHRDGMEKFMREEIYYVSADYPEWLFSTYTGSKRKKAIEDLQNTIRILKFYSNNDFAFKDVHNEELFYQNGKILVEMVQLFEKYRIVYPSKHQFLGDLFEQLLNKGFKQNEGQFFTPMPITRFIWDSLPVDRMVKSERGTVYPKVIDYACGAGHFLTEAIEAINHFAQSDGDNSWARDHIFGIEKDYRLARVAKISLFMNGAGEGNIIFGDGLENAPDKGIENGSFDILVANPPYSVKDFKQHLQLKNNGFTLLDRIGLNGGEIETLFVERIGQLLKPKGIAAVILPSSILSNDSASYTGAREQFLQNFYIRAIVAFGSKTFGATGTNTVVMFLEKFNEPPKQIDLSSDSVEAIFSGSDIKEWKDKEILDAYIAQIEVDENAYLTFLKKGYALDELSNIEYFKMYVGAFVDSADAKNLQKTKAFKNKSADEQAAVYLERFYSYAHSVEAEKLFYFSLVYQQTTVIITAPADNKAQKDFLGYNWSNRKGNEGIQIITPGGKMYDDSDREAEGTLAHAIKSSFNGMMPSFNDDQQTYASVVSTRDMLDFSRIGFNKTLSLNKEPSIKIKSKYPVQILENLLVQITGSTIKISKEDILDNGSIPVITQEKDKLISGYTNETDYINDLPLVVFGDHTCSFKYVDFQFVRGADGTQLLKFDESSVSAKYAYYYLQTVRITNQDKYERHMKYLRNIQVPVPPLDIQQQIVDECEKIDAEYETTRMSIESYRKKIEDLFAELDIANRGGRLSLADSSKFDVSIGKRVLNKQLVPSGDIPVYSANVIEPFGYIDKLLIADFSIPSVLWGIDGDWMTSFIPEKFEFYPTDHCGVLRCKTNEVNPRYMAHILEVEGNKMGFSRSYRASIDRIRGITFTVPKREMQDNIINMIEEIEQKISEAEKKIEDLSEKKASILNHYLN</sequence>
<protein>
    <recommendedName>
        <fullName evidence="2">site-specific DNA-methyltransferase (adenine-specific)</fullName>
        <ecNumber evidence="2">2.1.1.72</ecNumber>
    </recommendedName>
</protein>
<evidence type="ECO:0000256" key="5">
    <source>
        <dbReference type="ARBA" id="ARBA00022691"/>
    </source>
</evidence>
<evidence type="ECO:0000256" key="1">
    <source>
        <dbReference type="ARBA" id="ARBA00010923"/>
    </source>
</evidence>
<dbReference type="InterPro" id="IPR029063">
    <property type="entry name" value="SAM-dependent_MTases_sf"/>
</dbReference>
<dbReference type="EMBL" id="LQXV01000123">
    <property type="protein sequence ID" value="KXU09917.1"/>
    <property type="molecule type" value="Genomic_DNA"/>
</dbReference>
<dbReference type="CDD" id="cd02440">
    <property type="entry name" value="AdoMet_MTases"/>
    <property type="match status" value="1"/>
</dbReference>
<keyword evidence="5" id="KW-0949">S-adenosyl-L-methionine</keyword>
<keyword evidence="9" id="KW-0175">Coiled coil</keyword>
<evidence type="ECO:0000259" key="11">
    <source>
        <dbReference type="Pfam" id="PF02384"/>
    </source>
</evidence>
<dbReference type="RefSeq" id="WP_061459796.1">
    <property type="nucleotide sequence ID" value="NZ_KQ970569.1"/>
</dbReference>
<evidence type="ECO:0000256" key="3">
    <source>
        <dbReference type="ARBA" id="ARBA00022603"/>
    </source>
</evidence>
<dbReference type="PANTHER" id="PTHR42933:SF3">
    <property type="entry name" value="TYPE I RESTRICTION ENZYME MJAVIII METHYLASE SUBUNIT"/>
    <property type="match status" value="1"/>
</dbReference>
<dbReference type="Pfam" id="PF02384">
    <property type="entry name" value="N6_Mtase"/>
    <property type="match status" value="1"/>
</dbReference>
<dbReference type="Proteomes" id="UP000071927">
    <property type="component" value="Unassembled WGS sequence"/>
</dbReference>
<dbReference type="GO" id="GO:0003677">
    <property type="term" value="F:DNA binding"/>
    <property type="evidence" value="ECO:0007669"/>
    <property type="project" value="UniProtKB-KW"/>
</dbReference>
<dbReference type="GO" id="GO:0009307">
    <property type="term" value="P:DNA restriction-modification system"/>
    <property type="evidence" value="ECO:0007669"/>
    <property type="project" value="UniProtKB-KW"/>
</dbReference>
<comment type="similarity">
    <text evidence="1">Belongs to the type-I restriction system S methylase family.</text>
</comment>
<dbReference type="InterPro" id="IPR000055">
    <property type="entry name" value="Restrct_endonuc_typeI_TRD"/>
</dbReference>